<dbReference type="EMBL" id="QOKZ01000008">
    <property type="protein sequence ID" value="RMC32990.1"/>
    <property type="molecule type" value="Genomic_DNA"/>
</dbReference>
<dbReference type="Proteomes" id="UP000273516">
    <property type="component" value="Unassembled WGS sequence"/>
</dbReference>
<evidence type="ECO:0000256" key="5">
    <source>
        <dbReference type="SAM" id="SignalP"/>
    </source>
</evidence>
<comment type="similarity">
    <text evidence="1">Belongs to the metallo-beta-lactamase superfamily.</text>
</comment>
<accession>A0A3M0MBM3</accession>
<dbReference type="InterPro" id="IPR001279">
    <property type="entry name" value="Metallo-B-lactamas"/>
</dbReference>
<evidence type="ECO:0000259" key="6">
    <source>
        <dbReference type="SMART" id="SM00849"/>
    </source>
</evidence>
<evidence type="ECO:0000256" key="3">
    <source>
        <dbReference type="ARBA" id="ARBA00022801"/>
    </source>
</evidence>
<evidence type="ECO:0000256" key="1">
    <source>
        <dbReference type="ARBA" id="ARBA00007749"/>
    </source>
</evidence>
<sequence length="299" mass="32328">MKLKRRRLLQCAAALSLIGTRSWAVTEAAFGDFTVHSVSDGKLVLPVGFLTVPGDDQTEAREILSEAGISGESFDSPLNLTLMTRGDEKILFDTGSGSGFMPTAGKLTEALAAIDISPDQITHIVFTHAHPDHIWGALDDFDEPAFANARHMIGRVERDYWLDPATPGRIDSDRLSFVAGAKRRIETLGDLLEVFEDGDEVLPGIRAVMTPGHTPGHASFDLDGQLFVIGDVVTNPHLAFRRPDILSGSDQEPEIAAKTRIKVLNFLSESNINILGYHLPDGGIGKVRRDGGGFAFITG</sequence>
<keyword evidence="8" id="KW-1185">Reference proteome</keyword>
<dbReference type="GO" id="GO:0046872">
    <property type="term" value="F:metal ion binding"/>
    <property type="evidence" value="ECO:0007669"/>
    <property type="project" value="UniProtKB-KW"/>
</dbReference>
<dbReference type="PANTHER" id="PTHR42978">
    <property type="entry name" value="QUORUM-QUENCHING LACTONASE YTNP-RELATED-RELATED"/>
    <property type="match status" value="1"/>
</dbReference>
<evidence type="ECO:0000313" key="7">
    <source>
        <dbReference type="EMBL" id="RMC32990.1"/>
    </source>
</evidence>
<dbReference type="CDD" id="cd07720">
    <property type="entry name" value="OPHC2-like_MBL-fold"/>
    <property type="match status" value="1"/>
</dbReference>
<dbReference type="InterPro" id="IPR051013">
    <property type="entry name" value="MBL_superfamily_lactonases"/>
</dbReference>
<dbReference type="AlphaFoldDB" id="A0A3M0MBM3"/>
<name>A0A3M0MBM3_9RHOB</name>
<comment type="caution">
    <text evidence="7">The sequence shown here is derived from an EMBL/GenBank/DDBJ whole genome shotgun (WGS) entry which is preliminary data.</text>
</comment>
<evidence type="ECO:0000256" key="4">
    <source>
        <dbReference type="ARBA" id="ARBA00022833"/>
    </source>
</evidence>
<feature type="domain" description="Metallo-beta-lactamase" evidence="6">
    <location>
        <begin position="77"/>
        <end position="278"/>
    </location>
</feature>
<organism evidence="7 8">
    <name type="scientific">Paracoccus alkanivorans</name>
    <dbReference type="NCBI Taxonomy" id="2116655"/>
    <lineage>
        <taxon>Bacteria</taxon>
        <taxon>Pseudomonadati</taxon>
        <taxon>Pseudomonadota</taxon>
        <taxon>Alphaproteobacteria</taxon>
        <taxon>Rhodobacterales</taxon>
        <taxon>Paracoccaceae</taxon>
        <taxon>Paracoccus</taxon>
    </lineage>
</organism>
<evidence type="ECO:0000256" key="2">
    <source>
        <dbReference type="ARBA" id="ARBA00022723"/>
    </source>
</evidence>
<keyword evidence="4" id="KW-0862">Zinc</keyword>
<keyword evidence="3 7" id="KW-0378">Hydrolase</keyword>
<dbReference type="GO" id="GO:0016787">
    <property type="term" value="F:hydrolase activity"/>
    <property type="evidence" value="ECO:0007669"/>
    <property type="project" value="UniProtKB-KW"/>
</dbReference>
<dbReference type="RefSeq" id="WP_122113801.1">
    <property type="nucleotide sequence ID" value="NZ_QOKZ01000008.1"/>
</dbReference>
<feature type="signal peptide" evidence="5">
    <location>
        <begin position="1"/>
        <end position="24"/>
    </location>
</feature>
<dbReference type="OrthoDB" id="9773738at2"/>
<dbReference type="Gene3D" id="3.60.15.10">
    <property type="entry name" value="Ribonuclease Z/Hydroxyacylglutathione hydrolase-like"/>
    <property type="match status" value="1"/>
</dbReference>
<keyword evidence="5" id="KW-0732">Signal</keyword>
<dbReference type="SMART" id="SM00849">
    <property type="entry name" value="Lactamase_B"/>
    <property type="match status" value="1"/>
</dbReference>
<feature type="chain" id="PRO_5017939837" evidence="5">
    <location>
        <begin position="25"/>
        <end position="299"/>
    </location>
</feature>
<protein>
    <submittedName>
        <fullName evidence="7">MBL fold metallo-hydrolase</fullName>
    </submittedName>
</protein>
<dbReference type="InterPro" id="IPR036866">
    <property type="entry name" value="RibonucZ/Hydroxyglut_hydro"/>
</dbReference>
<dbReference type="Pfam" id="PF00753">
    <property type="entry name" value="Lactamase_B"/>
    <property type="match status" value="1"/>
</dbReference>
<proteinExistence type="inferred from homology"/>
<evidence type="ECO:0000313" key="8">
    <source>
        <dbReference type="Proteomes" id="UP000273516"/>
    </source>
</evidence>
<reference evidence="7 8" key="1">
    <citation type="submission" date="2018-07" db="EMBL/GenBank/DDBJ databases">
        <authorList>
            <person name="Zhang Y."/>
            <person name="Wang L."/>
            <person name="Ma S."/>
        </authorList>
    </citation>
    <scope>NUCLEOTIDE SEQUENCE [LARGE SCALE GENOMIC DNA]</scope>
    <source>
        <strain evidence="7 8">4-2</strain>
    </source>
</reference>
<dbReference type="PANTHER" id="PTHR42978:SF6">
    <property type="entry name" value="QUORUM-QUENCHING LACTONASE YTNP-RELATED"/>
    <property type="match status" value="1"/>
</dbReference>
<gene>
    <name evidence="7" type="ORF">C9E81_18355</name>
</gene>
<keyword evidence="2" id="KW-0479">Metal-binding</keyword>
<dbReference type="SUPFAM" id="SSF56281">
    <property type="entry name" value="Metallo-hydrolase/oxidoreductase"/>
    <property type="match status" value="1"/>
</dbReference>